<dbReference type="RefSeq" id="WP_145290439.1">
    <property type="nucleotide sequence ID" value="NZ_VMSJ01000006.1"/>
</dbReference>
<dbReference type="InterPro" id="IPR036249">
    <property type="entry name" value="Thioredoxin-like_sf"/>
</dbReference>
<gene>
    <name evidence="2" type="ORF">FO441_11785</name>
</gene>
<dbReference type="OrthoDB" id="9799122at2"/>
<name>A0A558AR12_9STAP</name>
<dbReference type="EMBL" id="VMSJ01000006">
    <property type="protein sequence ID" value="TVT26682.1"/>
    <property type="molecule type" value="Genomic_DNA"/>
</dbReference>
<reference evidence="2 3" key="1">
    <citation type="submission" date="2019-07" db="EMBL/GenBank/DDBJ databases">
        <title>Salinicoccus cyprini sp. nov., isolated from gastro-intestinal tract of mirror carp, Cyprinus carpio var. specularis, collected from Gobind Sagar Reservoir, Himachal Pradesh, India.</title>
        <authorList>
            <person name="Talwar C."/>
            <person name="Singh A.K."/>
            <person name="Lal R."/>
            <person name="Negi R.K."/>
        </authorList>
    </citation>
    <scope>NUCLEOTIDE SEQUENCE [LARGE SCALE GENOMIC DNA]</scope>
    <source>
        <strain evidence="2 3">CT19</strain>
    </source>
</reference>
<dbReference type="Proteomes" id="UP000315103">
    <property type="component" value="Unassembled WGS sequence"/>
</dbReference>
<dbReference type="CDD" id="cd03024">
    <property type="entry name" value="DsbA_FrnE"/>
    <property type="match status" value="1"/>
</dbReference>
<dbReference type="GO" id="GO:0016491">
    <property type="term" value="F:oxidoreductase activity"/>
    <property type="evidence" value="ECO:0007669"/>
    <property type="project" value="InterPro"/>
</dbReference>
<comment type="caution">
    <text evidence="2">The sequence shown here is derived from an EMBL/GenBank/DDBJ whole genome shotgun (WGS) entry which is preliminary data.</text>
</comment>
<accession>A0A558AR12</accession>
<evidence type="ECO:0000313" key="3">
    <source>
        <dbReference type="Proteomes" id="UP000315103"/>
    </source>
</evidence>
<sequence>MEVEIWSDIGCPFCYIGKYNFEVALDQFDAKDQVKVSHRSFRLDPTASVEPVETMVELLAKKYGQSIEEAEQMNMQISEAARPAGLELNLNTVVPSNTMDAHRLVKHSESAGKEDVALERLYRAYFTENRNVADRETLLEISGDIGLEISDVEKMLSADDYKEAVITDQNEANQLGAQGVPYFVINRKYSISGAQPPEKFLEVLKRIQQEEKASVDLSDGQGATCTDEYCE</sequence>
<dbReference type="AlphaFoldDB" id="A0A558AR12"/>
<proteinExistence type="predicted"/>
<dbReference type="PANTHER" id="PTHR13887">
    <property type="entry name" value="GLUTATHIONE S-TRANSFERASE KAPPA"/>
    <property type="match status" value="1"/>
</dbReference>
<dbReference type="InterPro" id="IPR001853">
    <property type="entry name" value="DSBA-like_thioredoxin_dom"/>
</dbReference>
<dbReference type="PANTHER" id="PTHR13887:SF41">
    <property type="entry name" value="THIOREDOXIN SUPERFAMILY PROTEIN"/>
    <property type="match status" value="1"/>
</dbReference>
<evidence type="ECO:0000313" key="2">
    <source>
        <dbReference type="EMBL" id="TVT26682.1"/>
    </source>
</evidence>
<dbReference type="Pfam" id="PF01323">
    <property type="entry name" value="DSBA"/>
    <property type="match status" value="1"/>
</dbReference>
<dbReference type="SUPFAM" id="SSF52833">
    <property type="entry name" value="Thioredoxin-like"/>
    <property type="match status" value="1"/>
</dbReference>
<protein>
    <submittedName>
        <fullName evidence="2">DsbA family oxidoreductase</fullName>
    </submittedName>
</protein>
<organism evidence="2 3">
    <name type="scientific">Salinicoccus cyprini</name>
    <dbReference type="NCBI Taxonomy" id="2493691"/>
    <lineage>
        <taxon>Bacteria</taxon>
        <taxon>Bacillati</taxon>
        <taxon>Bacillota</taxon>
        <taxon>Bacilli</taxon>
        <taxon>Bacillales</taxon>
        <taxon>Staphylococcaceae</taxon>
        <taxon>Salinicoccus</taxon>
    </lineage>
</organism>
<evidence type="ECO:0000259" key="1">
    <source>
        <dbReference type="Pfam" id="PF01323"/>
    </source>
</evidence>
<feature type="domain" description="DSBA-like thioredoxin" evidence="1">
    <location>
        <begin position="3"/>
        <end position="204"/>
    </location>
</feature>
<dbReference type="Gene3D" id="3.40.30.10">
    <property type="entry name" value="Glutaredoxin"/>
    <property type="match status" value="1"/>
</dbReference>
<keyword evidence="3" id="KW-1185">Reference proteome</keyword>